<reference evidence="3" key="1">
    <citation type="journal article" date="2014" name="Int. J. Syst. Evol. Microbiol.">
        <title>Complete genome sequence of Corynebacterium casei LMG S-19264T (=DSM 44701T), isolated from a smear-ripened cheese.</title>
        <authorList>
            <consortium name="US DOE Joint Genome Institute (JGI-PGF)"/>
            <person name="Walter F."/>
            <person name="Albersmeier A."/>
            <person name="Kalinowski J."/>
            <person name="Ruckert C."/>
        </authorList>
    </citation>
    <scope>NUCLEOTIDE SEQUENCE</scope>
    <source>
        <strain evidence="3">CGMCC 1.12785</strain>
    </source>
</reference>
<dbReference type="AlphaFoldDB" id="A0A8J2TXY7"/>
<keyword evidence="2" id="KW-1133">Transmembrane helix</keyword>
<feature type="transmembrane region" description="Helical" evidence="2">
    <location>
        <begin position="289"/>
        <end position="309"/>
    </location>
</feature>
<evidence type="ECO:0000256" key="2">
    <source>
        <dbReference type="SAM" id="Phobius"/>
    </source>
</evidence>
<evidence type="ECO:0000313" key="3">
    <source>
        <dbReference type="EMBL" id="GGA13146.1"/>
    </source>
</evidence>
<dbReference type="EMBL" id="BMFY01000005">
    <property type="protein sequence ID" value="GGA13146.1"/>
    <property type="molecule type" value="Genomic_DNA"/>
</dbReference>
<dbReference type="InterPro" id="IPR007163">
    <property type="entry name" value="VCA0040-like"/>
</dbReference>
<keyword evidence="2" id="KW-0472">Membrane</keyword>
<name>A0A8J2TXY7_9MICO</name>
<sequence length="315" mass="33450">MITPPLQQTPHPSRKPPVTPLSVTGNLGRGFVIGSVESMPGVSGGTAALVVGIYERLIGSAGSFVSGIVRVVLGGSAPGRTRKDGRARLKQVEWGMLIPLAVGMLLGLLTLARVMETAIEEYPVLTRAAFFGMVLVTLYIPFTLAGRWRVRDVIYALAAAAVAYVAVSLPPQSLEPSPPVIAVSAAVAVCALLIPGVSGSFLLLSIGMYQPALQALNDRDFAFIGWFILGAVAGGATMLRLLEWLLEHRHHMVMVLATGVMAGALRALWPWQDEHRTLQAPAADAPVALLFFLAGAAIVVGTIVLEYRLSRSRRS</sequence>
<feature type="transmembrane region" description="Helical" evidence="2">
    <location>
        <begin position="124"/>
        <end position="141"/>
    </location>
</feature>
<protein>
    <submittedName>
        <fullName evidence="3">DUF368 domain-containing protein</fullName>
    </submittedName>
</protein>
<gene>
    <name evidence="3" type="ORF">GCM10011333_15090</name>
</gene>
<organism evidence="3 4">
    <name type="scientific">Sediminivirga luteola</name>
    <dbReference type="NCBI Taxonomy" id="1774748"/>
    <lineage>
        <taxon>Bacteria</taxon>
        <taxon>Bacillati</taxon>
        <taxon>Actinomycetota</taxon>
        <taxon>Actinomycetes</taxon>
        <taxon>Micrococcales</taxon>
        <taxon>Brevibacteriaceae</taxon>
        <taxon>Sediminivirga</taxon>
    </lineage>
</organism>
<evidence type="ECO:0000313" key="4">
    <source>
        <dbReference type="Proteomes" id="UP000616114"/>
    </source>
</evidence>
<feature type="transmembrane region" description="Helical" evidence="2">
    <location>
        <begin position="221"/>
        <end position="239"/>
    </location>
</feature>
<keyword evidence="4" id="KW-1185">Reference proteome</keyword>
<accession>A0A8J2TXY7</accession>
<feature type="transmembrane region" description="Helical" evidence="2">
    <location>
        <begin position="153"/>
        <end position="169"/>
    </location>
</feature>
<evidence type="ECO:0000256" key="1">
    <source>
        <dbReference type="SAM" id="MobiDB-lite"/>
    </source>
</evidence>
<dbReference type="PANTHER" id="PTHR37308:SF1">
    <property type="entry name" value="POLYPRENYL-PHOSPHATE TRANSPORTER"/>
    <property type="match status" value="1"/>
</dbReference>
<feature type="compositionally biased region" description="Polar residues" evidence="1">
    <location>
        <begin position="1"/>
        <end position="11"/>
    </location>
</feature>
<dbReference type="Pfam" id="PF04018">
    <property type="entry name" value="VCA0040-like"/>
    <property type="match status" value="1"/>
</dbReference>
<reference evidence="3" key="2">
    <citation type="submission" date="2020-09" db="EMBL/GenBank/DDBJ databases">
        <authorList>
            <person name="Sun Q."/>
            <person name="Zhou Y."/>
        </authorList>
    </citation>
    <scope>NUCLEOTIDE SEQUENCE</scope>
    <source>
        <strain evidence="3">CGMCC 1.12785</strain>
    </source>
</reference>
<proteinExistence type="predicted"/>
<feature type="region of interest" description="Disordered" evidence="1">
    <location>
        <begin position="1"/>
        <end position="20"/>
    </location>
</feature>
<dbReference type="PANTHER" id="PTHR37308">
    <property type="entry name" value="INTEGRAL MEMBRANE PROTEIN"/>
    <property type="match status" value="1"/>
</dbReference>
<keyword evidence="2" id="KW-0812">Transmembrane</keyword>
<feature type="transmembrane region" description="Helical" evidence="2">
    <location>
        <begin position="181"/>
        <end position="209"/>
    </location>
</feature>
<dbReference type="Proteomes" id="UP000616114">
    <property type="component" value="Unassembled WGS sequence"/>
</dbReference>
<comment type="caution">
    <text evidence="3">The sequence shown here is derived from an EMBL/GenBank/DDBJ whole genome shotgun (WGS) entry which is preliminary data.</text>
</comment>
<feature type="transmembrane region" description="Helical" evidence="2">
    <location>
        <begin position="94"/>
        <end position="112"/>
    </location>
</feature>
<dbReference type="RefSeq" id="WP_188550314.1">
    <property type="nucleotide sequence ID" value="NZ_BMFY01000005.1"/>
</dbReference>